<dbReference type="Gene3D" id="3.40.1350.10">
    <property type="match status" value="1"/>
</dbReference>
<dbReference type="InterPro" id="IPR011856">
    <property type="entry name" value="tRNA_endonuc-like_dom_sf"/>
</dbReference>
<reference evidence="3 4" key="1">
    <citation type="submission" date="2016-05" db="EMBL/GenBank/DDBJ databases">
        <authorList>
            <person name="Gu J."/>
        </authorList>
    </citation>
    <scope>NUCLEOTIDE SEQUENCE [LARGE SCALE GENOMIC DNA]</scope>
    <source>
        <strain evidence="3 4">ACCC40021</strain>
    </source>
</reference>
<dbReference type="Pfam" id="PF04471">
    <property type="entry name" value="Mrr_cat"/>
    <property type="match status" value="1"/>
</dbReference>
<evidence type="ECO:0000259" key="2">
    <source>
        <dbReference type="Pfam" id="PF04471"/>
    </source>
</evidence>
<feature type="region of interest" description="Disordered" evidence="1">
    <location>
        <begin position="1"/>
        <end position="20"/>
    </location>
</feature>
<dbReference type="EMBL" id="CP015588">
    <property type="protein sequence ID" value="APY85918.1"/>
    <property type="molecule type" value="Genomic_DNA"/>
</dbReference>
<feature type="domain" description="Restriction endonuclease type IV Mrr" evidence="2">
    <location>
        <begin position="20"/>
        <end position="124"/>
    </location>
</feature>
<organism evidence="3 4">
    <name type="scientific">Streptomyces alfalfae</name>
    <dbReference type="NCBI Taxonomy" id="1642299"/>
    <lineage>
        <taxon>Bacteria</taxon>
        <taxon>Bacillati</taxon>
        <taxon>Actinomycetota</taxon>
        <taxon>Actinomycetes</taxon>
        <taxon>Kitasatosporales</taxon>
        <taxon>Streptomycetaceae</taxon>
        <taxon>Streptomyces</taxon>
    </lineage>
</organism>
<name>A0ABN4VEP2_9ACTN</name>
<dbReference type="SUPFAM" id="SSF52980">
    <property type="entry name" value="Restriction endonuclease-like"/>
    <property type="match status" value="1"/>
</dbReference>
<sequence length="185" mass="19893">MIRQGAGSQSGQVRGKKQEPWQHFEQEVAELVESLDSGATVEPDAHVAGLVSGATRQLDALVSGQVVGQDITIAIEAKRYKRPVSIGTIDEFVGKLLDVGCDRGVLYAAGGFSEAALSRASNARNPGIGCVHLAPRADGPLMRSYTGLGSVELAFEEHLDRIVGVHRTQEYDVWLRSGVANLYRH</sequence>
<evidence type="ECO:0000313" key="4">
    <source>
        <dbReference type="Proteomes" id="UP000187191"/>
    </source>
</evidence>
<dbReference type="InterPro" id="IPR011335">
    <property type="entry name" value="Restrct_endonuc-II-like"/>
</dbReference>
<dbReference type="RefSeq" id="WP_076684127.1">
    <property type="nucleotide sequence ID" value="NZ_CP015588.1"/>
</dbReference>
<gene>
    <name evidence="3" type="ORF">A7J05_09505</name>
</gene>
<protein>
    <recommendedName>
        <fullName evidence="2">Restriction endonuclease type IV Mrr domain-containing protein</fullName>
    </recommendedName>
</protein>
<proteinExistence type="predicted"/>
<accession>A0ABN4VEP2</accession>
<feature type="compositionally biased region" description="Polar residues" evidence="1">
    <location>
        <begin position="1"/>
        <end position="12"/>
    </location>
</feature>
<dbReference type="Proteomes" id="UP000187191">
    <property type="component" value="Chromosome"/>
</dbReference>
<evidence type="ECO:0000313" key="3">
    <source>
        <dbReference type="EMBL" id="APY85918.1"/>
    </source>
</evidence>
<dbReference type="InterPro" id="IPR007560">
    <property type="entry name" value="Restrct_endonuc_IV_Mrr"/>
</dbReference>
<keyword evidence="4" id="KW-1185">Reference proteome</keyword>
<evidence type="ECO:0000256" key="1">
    <source>
        <dbReference type="SAM" id="MobiDB-lite"/>
    </source>
</evidence>